<dbReference type="CDD" id="cd06071">
    <property type="entry name" value="Beach"/>
    <property type="match status" value="1"/>
</dbReference>
<dbReference type="InterPro" id="IPR052651">
    <property type="entry name" value="WDR81"/>
</dbReference>
<proteinExistence type="predicted"/>
<gene>
    <name evidence="3" type="ORF">KUTeg_014310</name>
</gene>
<evidence type="ECO:0000256" key="1">
    <source>
        <dbReference type="SAM" id="MobiDB-lite"/>
    </source>
</evidence>
<evidence type="ECO:0000313" key="4">
    <source>
        <dbReference type="Proteomes" id="UP001217089"/>
    </source>
</evidence>
<feature type="compositionally biased region" description="Acidic residues" evidence="1">
    <location>
        <begin position="986"/>
        <end position="1010"/>
    </location>
</feature>
<name>A0ABQ9EYQ4_TEGGR</name>
<dbReference type="InterPro" id="IPR000409">
    <property type="entry name" value="BEACH_dom"/>
</dbReference>
<evidence type="ECO:0000313" key="3">
    <source>
        <dbReference type="EMBL" id="KAJ8309436.1"/>
    </source>
</evidence>
<comment type="caution">
    <text evidence="3">The sequence shown here is derived from an EMBL/GenBank/DDBJ whole genome shotgun (WGS) entry which is preliminary data.</text>
</comment>
<organism evidence="3 4">
    <name type="scientific">Tegillarca granosa</name>
    <name type="common">Malaysian cockle</name>
    <name type="synonym">Anadara granosa</name>
    <dbReference type="NCBI Taxonomy" id="220873"/>
    <lineage>
        <taxon>Eukaryota</taxon>
        <taxon>Metazoa</taxon>
        <taxon>Spiralia</taxon>
        <taxon>Lophotrochozoa</taxon>
        <taxon>Mollusca</taxon>
        <taxon>Bivalvia</taxon>
        <taxon>Autobranchia</taxon>
        <taxon>Pteriomorphia</taxon>
        <taxon>Arcoida</taxon>
        <taxon>Arcoidea</taxon>
        <taxon>Arcidae</taxon>
        <taxon>Tegillarca</taxon>
    </lineage>
</organism>
<feature type="compositionally biased region" description="Acidic residues" evidence="1">
    <location>
        <begin position="1095"/>
        <end position="1106"/>
    </location>
</feature>
<dbReference type="SUPFAM" id="SSF81837">
    <property type="entry name" value="BEACH domain"/>
    <property type="match status" value="1"/>
</dbReference>
<feature type="compositionally biased region" description="Low complexity" evidence="1">
    <location>
        <begin position="1014"/>
        <end position="1023"/>
    </location>
</feature>
<dbReference type="SUPFAM" id="SSF56112">
    <property type="entry name" value="Protein kinase-like (PK-like)"/>
    <property type="match status" value="1"/>
</dbReference>
<dbReference type="Pfam" id="PF02138">
    <property type="entry name" value="Beach"/>
    <property type="match status" value="1"/>
</dbReference>
<feature type="region of interest" description="Disordered" evidence="1">
    <location>
        <begin position="956"/>
        <end position="1052"/>
    </location>
</feature>
<dbReference type="EMBL" id="JARBDR010000657">
    <property type="protein sequence ID" value="KAJ8309436.1"/>
    <property type="molecule type" value="Genomic_DNA"/>
</dbReference>
<feature type="compositionally biased region" description="Polar residues" evidence="1">
    <location>
        <begin position="1107"/>
        <end position="1142"/>
    </location>
</feature>
<dbReference type="PANTHER" id="PTHR44662">
    <property type="entry name" value="WD REPEAT-CONTAINING PROTEIN 81"/>
    <property type="match status" value="1"/>
</dbReference>
<sequence>MDEFASVLRIPNENVRYLSATRCVCLVTEEWLQNILQTVGSSITLKPSLSVSECERLLSPSTSKLPSLWIRISVKIIKHSDRETDRPFCNSLVIQFMEVFKDYLQRLHPKVMFSLGRQKNHKMESSEDTVSTDFIPNVAPVLTVIESNKDLYLIQPYIPHCLYDIVSYSPTIFNTSHAKPLFILYQILHAMSKFHVKGLGVGKLNFHSILLDEKLWVYLSNPDVSIFECGHETVPSNGECDSELMNKNIQNAKAVEKSSVDMSRKGSQNGSLDAHYKSNKNYDFLEDARTFLNSCQYCKYETKDLPDLTEDWIHRKITNFKYLMILNHLAGRRFGDPNHHPVIPWVMDFSSPNNGFRDLSVSKFRLNKGDNQLDLTYESFLDVTDSSHVPHHVTDFLSDITYYVYKARRTPKSILCLHVRSKWVPNEYPTSMQRMQEWTPDECIPEFFTDPTIFTSIHEDLPDLELPPWTKNAEDFVRKHMDVLESEELSGSAAVKAKNVNFYLVDDHRHITNTGVTQIFKEPHPHRLDPEQSSFRPQRIPKNMLHSQMELLCSTDNPDSGNFQMIQSAFKMLGDTVEETGFSGDKRLVNSNFGVGIQRPENATIRLPKSYNPTADLDQLESLYSFSSKTYKGLPSSTTIQSSPSLNDEVKLLVSEDMVSFGCLMCEMFMSPYLNTHHCKNTLQQRYYSICKACVENRASLPRPIQRAAKSLLKLTANLPKKDQVDKCVFEYSTVNKDGLPPPTPFQLLLPHVDILPFPEYFPDLYQCLSDLKQKDSEVRDIEWKCTKNLIEKSKLIKILSREKVSFLQRFLELYQGRLEEEGLTLILPYVEELFENKDTSVQAAWSLFSLIAQEIGPQETNKKFTPFLVKLFNVENPTPKHMKLYSKSFIIQLLLRLGLKTFFSHFSTLLVEAVSGFKNYVFEDFIEQQDRVSLQEYQNDTSQNKKYLPVLQEENVKDDVSESQDSDFSNISSDLRREPELTESTQDDVDDIDEESISDLPYTEDETDPDQVSNKSRSSASNKSEEDDEVGSYGDNKSSNEGEEDDISSERASIHSISRLAGFPTTDSADDTETPVWNERQDTLTETEGLQFEEQNDDDISEQDDVSSTMEPNQLTSESKTCSNSSPQNMVRSETDEFAQSVSEKTASEVVNIHDVAAESIKWLSKHLGPLLCAKYLSRNLVRMLALCYLGDEQLLSIGDPDKKLPKTSRLVCGDKNAHKILECLACIAQLYGEQVLLLQYIPCIVDICLTIPDYVPILPTCIIDYCAHVNLGQKRLTQRAESGLIGSLVLLRHVIPLLSDKTLMDILKDTVIGEILTPVIKLVSSSSYNFPGGSTVRTVICHKLIDVIYIIGLRIGFEMTRNEMTRLMKDFFYCFNQIHGSQLQQQMSDPGTPQKNFKFQILLMHVSFFLAMLACLQYRRKLSFPDMKVNVDIQLQGFYDEDMLQVFYDEELLQGFYDEELLQGFYDEELLQGFYDEEVLQGFYDEELLQGFYDEELLQGFYDEELLQGFYDEEMLQGFYDEEMLQGFYDEELLQGFYDEELLQVFYDEEMLQGFYDEEMLQGFYDEELLQGFYDKELLQGFYDEELLQGFYDEELLQGFYDEELLQGFYDEELLQGFYDEELLQGFYDEEMLQGFYDEELLQGFYDEELLQGFYDEELLQGFYDEELLQGFYDEELLQGFYDEELLQGFYDEELLQGFYDEELLQGFYDEELLQGFYDEELLQGFYDEELLQGFYDEEMLQGFSNKELLQGFYDELLQGFYDEELLQGFYDEELLQVFYDEEMLQGFYDEELLQGFYDEEMLQGFYDEELLQGFYDEELLQGFYDEELLQGFYDEELLQGFYDEELLQGFYDEELLQGFYDEELLQGFYDEEMLQGFYDEELLQGFYDEELLQGFYDEELLQGFYDEELLQVFYDEEMLQGFYDEELLQGFYDEELLQGFYDEEMLQVFYDEEM</sequence>
<keyword evidence="4" id="KW-1185">Reference proteome</keyword>
<dbReference type="SMART" id="SM01026">
    <property type="entry name" value="Beach"/>
    <property type="match status" value="1"/>
</dbReference>
<dbReference type="Proteomes" id="UP001217089">
    <property type="component" value="Unassembled WGS sequence"/>
</dbReference>
<accession>A0ABQ9EYQ4</accession>
<dbReference type="Gene3D" id="1.10.1540.10">
    <property type="entry name" value="BEACH domain"/>
    <property type="match status" value="1"/>
</dbReference>
<evidence type="ECO:0000259" key="2">
    <source>
        <dbReference type="SMART" id="SM01026"/>
    </source>
</evidence>
<feature type="domain" description="BEACH" evidence="2">
    <location>
        <begin position="309"/>
        <end position="527"/>
    </location>
</feature>
<reference evidence="3 4" key="1">
    <citation type="submission" date="2022-12" db="EMBL/GenBank/DDBJ databases">
        <title>Chromosome-level genome of Tegillarca granosa.</title>
        <authorList>
            <person name="Kim J."/>
        </authorList>
    </citation>
    <scope>NUCLEOTIDE SEQUENCE [LARGE SCALE GENOMIC DNA]</scope>
    <source>
        <strain evidence="3">Teg-2019</strain>
        <tissue evidence="3">Adductor muscle</tissue>
    </source>
</reference>
<dbReference type="PANTHER" id="PTHR44662:SF1">
    <property type="entry name" value="WD REPEAT-CONTAINING PROTEIN 81"/>
    <property type="match status" value="1"/>
</dbReference>
<protein>
    <recommendedName>
        <fullName evidence="2">BEACH domain-containing protein</fullName>
    </recommendedName>
</protein>
<dbReference type="InterPro" id="IPR011009">
    <property type="entry name" value="Kinase-like_dom_sf"/>
</dbReference>
<dbReference type="InterPro" id="IPR036372">
    <property type="entry name" value="BEACH_dom_sf"/>
</dbReference>
<feature type="region of interest" description="Disordered" evidence="1">
    <location>
        <begin position="1083"/>
        <end position="1142"/>
    </location>
</feature>